<reference evidence="4 5" key="1">
    <citation type="journal article" date="2007" name="Genome Biol.">
        <title>Characterization and modeling of the Haemophilus influenzae core and supragenomes based on the complete genomic sequences of Rd and 12 clinical nontypeable strains.</title>
        <authorList>
            <person name="Hogg J.S."/>
            <person name="Hu F.Z."/>
            <person name="Janto B."/>
            <person name="Boissy R."/>
            <person name="Hayes J."/>
            <person name="Keefe R."/>
            <person name="Post J.C."/>
            <person name="Ehrlich G.D."/>
        </authorList>
    </citation>
    <scope>NUCLEOTIDE SEQUENCE [LARGE SCALE GENOMIC DNA]</scope>
    <source>
        <strain evidence="4 5">PittGG</strain>
    </source>
</reference>
<name>A5UG54_HAEIG</name>
<dbReference type="InterPro" id="IPR047156">
    <property type="entry name" value="Teg/CotR/CapV-like"/>
</dbReference>
<dbReference type="GO" id="GO:0016042">
    <property type="term" value="P:lipid catabolic process"/>
    <property type="evidence" value="ECO:0007669"/>
    <property type="project" value="UniProtKB-UniRule"/>
</dbReference>
<feature type="active site" description="Proton acceptor" evidence="2">
    <location>
        <position position="178"/>
    </location>
</feature>
<keyword evidence="2" id="KW-0378">Hydrolase</keyword>
<keyword evidence="1 2" id="KW-0443">Lipid metabolism</keyword>
<dbReference type="CDD" id="cd07199">
    <property type="entry name" value="Pat17_PNPLA8_PNPLA9_like"/>
    <property type="match status" value="1"/>
</dbReference>
<feature type="domain" description="PNPLA" evidence="3">
    <location>
        <begin position="10"/>
        <end position="191"/>
    </location>
</feature>
<keyword evidence="2" id="KW-0442">Lipid degradation</keyword>
<evidence type="ECO:0000256" key="2">
    <source>
        <dbReference type="PROSITE-ProRule" id="PRU01161"/>
    </source>
</evidence>
<evidence type="ECO:0000313" key="5">
    <source>
        <dbReference type="Proteomes" id="UP000001990"/>
    </source>
</evidence>
<dbReference type="KEGG" id="hiq:CGSHiGG_03920"/>
<dbReference type="Pfam" id="PF01734">
    <property type="entry name" value="Patatin"/>
    <property type="match status" value="1"/>
</dbReference>
<proteinExistence type="predicted"/>
<feature type="short sequence motif" description="GXGXXG" evidence="2">
    <location>
        <begin position="14"/>
        <end position="19"/>
    </location>
</feature>
<dbReference type="GO" id="GO:0016787">
    <property type="term" value="F:hydrolase activity"/>
    <property type="evidence" value="ECO:0007669"/>
    <property type="project" value="UniProtKB-UniRule"/>
</dbReference>
<dbReference type="InterPro" id="IPR002641">
    <property type="entry name" value="PNPLA_dom"/>
</dbReference>
<dbReference type="PANTHER" id="PTHR24138:SF12">
    <property type="entry name" value="PATATIN FAMILY PROTEIN"/>
    <property type="match status" value="1"/>
</dbReference>
<dbReference type="PROSITE" id="PS51635">
    <property type="entry name" value="PNPLA"/>
    <property type="match status" value="1"/>
</dbReference>
<evidence type="ECO:0000256" key="1">
    <source>
        <dbReference type="ARBA" id="ARBA00023098"/>
    </source>
</evidence>
<accession>A5UG54</accession>
<organism evidence="4 5">
    <name type="scientific">Haemophilus influenzae (strain PittGG)</name>
    <dbReference type="NCBI Taxonomy" id="374931"/>
    <lineage>
        <taxon>Bacteria</taxon>
        <taxon>Pseudomonadati</taxon>
        <taxon>Pseudomonadota</taxon>
        <taxon>Gammaproteobacteria</taxon>
        <taxon>Pasteurellales</taxon>
        <taxon>Pasteurellaceae</taxon>
        <taxon>Haemophilus</taxon>
    </lineage>
</organism>
<sequence>MQNQSDFKILSLSGGGYRGLYTAEVLKELENYLKNEGKNNCIANYFNLITGTSIGGIIALALAYEIPAEEIAKIFDNKGQEIFKKQSCIGIFKAKYNSAILKNILVDWFGDASIGDLKHPVVIPAVDYTTGFPVTFKTAHHDTFKRDWKQKIVDVALATSAAPTYFKRHRIGENEYIDGGLFVNSPSLVGLHEAEIFFQHPINQVRILSIGTLSSKKTINPKTNQKGGLTDWGEGDIRKAAPNIIDITLSSQQLFMNQLVKHRIEDNFVVIDENLTHSSAPYVGLDDATNEAKQILKGNASRSSKVALGNPEALAFFNEIAIPPVFYEGKYKTNSRVYIHTIATLNALCHRNFDVNEHCN</sequence>
<dbReference type="Proteomes" id="UP000001990">
    <property type="component" value="Chromosome"/>
</dbReference>
<dbReference type="NCBIfam" id="NF041079">
    <property type="entry name" value="CBASS_lipase"/>
    <property type="match status" value="1"/>
</dbReference>
<gene>
    <name evidence="4" type="ordered locus">CGSHiGG_03920</name>
</gene>
<dbReference type="HOGENOM" id="CLU_000288_144_9_6"/>
<feature type="active site" description="Nucleophile" evidence="2">
    <location>
        <position position="53"/>
    </location>
</feature>
<evidence type="ECO:0000313" key="4">
    <source>
        <dbReference type="EMBL" id="ABQ99759.1"/>
    </source>
</evidence>
<feature type="short sequence motif" description="DGA/G" evidence="2">
    <location>
        <begin position="178"/>
        <end position="180"/>
    </location>
</feature>
<evidence type="ECO:0000259" key="3">
    <source>
        <dbReference type="PROSITE" id="PS51635"/>
    </source>
</evidence>
<protein>
    <submittedName>
        <fullName evidence="4">Patatin</fullName>
    </submittedName>
</protein>
<dbReference type="InterPro" id="IPR016035">
    <property type="entry name" value="Acyl_Trfase/lysoPLipase"/>
</dbReference>
<dbReference type="Gene3D" id="3.40.1090.10">
    <property type="entry name" value="Cytosolic phospholipase A2 catalytic domain"/>
    <property type="match status" value="1"/>
</dbReference>
<dbReference type="SUPFAM" id="SSF52151">
    <property type="entry name" value="FabD/lysophospholipase-like"/>
    <property type="match status" value="1"/>
</dbReference>
<dbReference type="AlphaFoldDB" id="A5UG54"/>
<feature type="short sequence motif" description="GXSXG" evidence="2">
    <location>
        <begin position="51"/>
        <end position="55"/>
    </location>
</feature>
<dbReference type="PANTHER" id="PTHR24138">
    <property type="entry name" value="INTRACELLLAR PHOSPHOLIPASE A FAMILY"/>
    <property type="match status" value="1"/>
</dbReference>
<dbReference type="EMBL" id="CP000672">
    <property type="protein sequence ID" value="ABQ99759.1"/>
    <property type="molecule type" value="Genomic_DNA"/>
</dbReference>